<dbReference type="GO" id="GO:0017122">
    <property type="term" value="C:protein N-acetylglucosaminyltransferase complex"/>
    <property type="evidence" value="ECO:0007669"/>
    <property type="project" value="UniProtKB-UniRule"/>
</dbReference>
<comment type="subcellular location">
    <subcellularLocation>
        <location evidence="4">Cell membrane</location>
        <topology evidence="4">Peripheral membrane protein</topology>
    </subcellularLocation>
</comment>
<dbReference type="NCBIfam" id="TIGR02919">
    <property type="entry name" value="accessory Sec system glycosylation chaperone GtfB"/>
    <property type="match status" value="1"/>
</dbReference>
<keyword evidence="3 4" id="KW-0472">Membrane</keyword>
<comment type="pathway">
    <text evidence="1 4">Protein modification; protein glycosylation.</text>
</comment>
<comment type="function">
    <text evidence="4">Required for polymorphic O-glycosylation of the serine-rich repeat protein in this bacteria. A stabilizing protein that is part of the accessory SecA2/SecY2 system specifically required to export serine-rich repeat cell wall proteins usually encoded upstream in the same operon. The GtfA-GtfB complex adds GlcNAc from UDP-GlcNAc to the substrate protein, attaching the first sugar residue. Stabilizes the glycosylation activity of GtfA. Has no N-acetylglucosaminyl transferase activity on its own.</text>
</comment>
<evidence type="ECO:0000313" key="6">
    <source>
        <dbReference type="Proteomes" id="UP000675994"/>
    </source>
</evidence>
<gene>
    <name evidence="4 5" type="primary">gtfB</name>
    <name evidence="5" type="ORF">IPU22_01240</name>
</gene>
<dbReference type="RefSeq" id="WP_212575028.1">
    <property type="nucleotide sequence ID" value="NZ_CP063367.1"/>
</dbReference>
<dbReference type="InterPro" id="IPR014268">
    <property type="entry name" value="GtfB"/>
</dbReference>
<sequence length="443" mass="52295">MVNLFEHFDENAKALFETLDIAGHHDETVVLVDDGFLPEGIISPYQFFANYKAPQKRRARYFNEVDVPRFWEIEGNNEEAWVKDMSHRRAMIYYHSEEKRRLVSHVEWLDQHGNLQFVNHYNQHGLHFAQTVYDLEGNMIFRRYVDQQGREVLYENFVASSTILTWKGSQYHFNDRIAFYIFFLKAIGVDLSHVVVNSLGTPFSILYHMDVPGQDTLFWQESSEGEIPANMRIVFEESSERPCRILIPEQDEYDTICAQLTEKEREYVAHCGYLYQYEKQNQYTMNVLTMTNSDQIEHLQAIIEACPFAHFYIGAVTEMSSKLTQFDRYPNVQLYQAIERDTIESVYHQCDVYLDINEGKEIVNAVRKAFDHQMLILGYEATAHNPRFTAPENLFTKENEAAELIQALKDINRKKRYFKVRQHYQQTHANETTVDTFNQVFKR</sequence>
<dbReference type="AlphaFoldDB" id="A0AAQ0IGE7"/>
<dbReference type="Proteomes" id="UP000675994">
    <property type="component" value="Chromosome"/>
</dbReference>
<reference evidence="5" key="1">
    <citation type="journal article" date="2021" name="Front. Microbiol.">
        <title>Presence and Characterization of a Novel cfr-Carrying Tn558 Transposon Derivative in Staphylococcus delphini Isolated From Retail Food.</title>
        <authorList>
            <person name="Zhang F."/>
            <person name="Wu S."/>
            <person name="Huang J."/>
            <person name="Yang R."/>
            <person name="Zhang J."/>
            <person name="Lei T."/>
            <person name="Dai J."/>
            <person name="Ding Y."/>
            <person name="Xue L."/>
            <person name="Wang J."/>
            <person name="Chen M."/>
            <person name="Wu Q."/>
        </authorList>
    </citation>
    <scope>NUCLEOTIDE SEQUENCE</scope>
    <source>
        <strain evidence="5">2794-1</strain>
    </source>
</reference>
<name>A0AAQ0IGE7_9STAP</name>
<keyword evidence="2 4" id="KW-1003">Cell membrane</keyword>
<dbReference type="GO" id="GO:0005886">
    <property type="term" value="C:plasma membrane"/>
    <property type="evidence" value="ECO:0007669"/>
    <property type="project" value="UniProtKB-SubCell"/>
</dbReference>
<evidence type="ECO:0000313" key="5">
    <source>
        <dbReference type="EMBL" id="QUM69606.1"/>
    </source>
</evidence>
<accession>A0AAQ0IGE7</accession>
<evidence type="ECO:0000256" key="4">
    <source>
        <dbReference type="HAMAP-Rule" id="MF_01473"/>
    </source>
</evidence>
<evidence type="ECO:0000256" key="1">
    <source>
        <dbReference type="ARBA" id="ARBA00004922"/>
    </source>
</evidence>
<dbReference type="EMBL" id="CP063367">
    <property type="protein sequence ID" value="QUM69606.1"/>
    <property type="molecule type" value="Genomic_DNA"/>
</dbReference>
<dbReference type="GO" id="GO:0031647">
    <property type="term" value="P:regulation of protein stability"/>
    <property type="evidence" value="ECO:0007669"/>
    <property type="project" value="UniProtKB-UniRule"/>
</dbReference>
<comment type="similarity">
    <text evidence="4">Belongs to the GtfB family.</text>
</comment>
<organism evidence="5 6">
    <name type="scientific">Staphylococcus delphini</name>
    <dbReference type="NCBI Taxonomy" id="53344"/>
    <lineage>
        <taxon>Bacteria</taxon>
        <taxon>Bacillati</taxon>
        <taxon>Bacillota</taxon>
        <taxon>Bacilli</taxon>
        <taxon>Bacillales</taxon>
        <taxon>Staphylococcaceae</taxon>
        <taxon>Staphylococcus</taxon>
        <taxon>Staphylococcus intermedius group</taxon>
    </lineage>
</organism>
<evidence type="ECO:0000256" key="2">
    <source>
        <dbReference type="ARBA" id="ARBA00022475"/>
    </source>
</evidence>
<protein>
    <recommendedName>
        <fullName evidence="4">UDP-N-acetylglucosamine--peptide N-acetylglucosaminyltransferase stabilizing protein GtfB</fullName>
    </recommendedName>
    <alternativeName>
        <fullName evidence="4">Glycosyltransferase stabilizing protein GtfB</fullName>
    </alternativeName>
</protein>
<evidence type="ECO:0000256" key="3">
    <source>
        <dbReference type="ARBA" id="ARBA00023136"/>
    </source>
</evidence>
<comment type="subunit">
    <text evidence="4">Forms a heterotetramer with 2 subunits each of GtfA and GtfB. Part of the accessory SecA2/SecY2 protein translocation apparatus.</text>
</comment>
<dbReference type="HAMAP" id="MF_01473">
    <property type="entry name" value="GtfB"/>
    <property type="match status" value="1"/>
</dbReference>
<proteinExistence type="inferred from homology"/>